<sequence length="153" mass="18109">MSKELEISREQLIPLALLHASGHEIKGKTRLQKLAFLLDKEILGEQFKAYDFKKYDYGPFSKLLLKDTERLQENDVVDINQKATFSGNVRYDYILNDQWLDEVEELADDDDIGEIFDAAEELVRKHEDKSIRDLVEYIYDKYPEYENNSVYQY</sequence>
<dbReference type="RefSeq" id="WP_142442193.1">
    <property type="nucleotide sequence ID" value="NZ_SESI01000001.1"/>
</dbReference>
<evidence type="ECO:0000313" key="2">
    <source>
        <dbReference type="Proteomes" id="UP000315385"/>
    </source>
</evidence>
<dbReference type="OrthoDB" id="34535at2157"/>
<name>A0A544QQA0_9EURY</name>
<dbReference type="AlphaFoldDB" id="A0A544QQA0"/>
<proteinExistence type="predicted"/>
<dbReference type="EMBL" id="SESI01000001">
    <property type="protein sequence ID" value="TQQ81625.1"/>
    <property type="molecule type" value="Genomic_DNA"/>
</dbReference>
<protein>
    <recommendedName>
        <fullName evidence="3">DUF4065 domain-containing protein</fullName>
    </recommendedName>
</protein>
<dbReference type="Proteomes" id="UP000315385">
    <property type="component" value="Unassembled WGS sequence"/>
</dbReference>
<accession>A0A544QQA0</accession>
<gene>
    <name evidence="1" type="ORF">EWF95_01395</name>
</gene>
<comment type="caution">
    <text evidence="1">The sequence shown here is derived from an EMBL/GenBank/DDBJ whole genome shotgun (WGS) entry which is preliminary data.</text>
</comment>
<organism evidence="1 2">
    <name type="scientific">Halonotius roseus</name>
    <dbReference type="NCBI Taxonomy" id="2511997"/>
    <lineage>
        <taxon>Archaea</taxon>
        <taxon>Methanobacteriati</taxon>
        <taxon>Methanobacteriota</taxon>
        <taxon>Stenosarchaea group</taxon>
        <taxon>Halobacteria</taxon>
        <taxon>Halobacteriales</taxon>
        <taxon>Haloferacaceae</taxon>
        <taxon>Halonotius</taxon>
    </lineage>
</organism>
<evidence type="ECO:0008006" key="3">
    <source>
        <dbReference type="Google" id="ProtNLM"/>
    </source>
</evidence>
<evidence type="ECO:0000313" key="1">
    <source>
        <dbReference type="EMBL" id="TQQ81625.1"/>
    </source>
</evidence>
<reference evidence="1 2" key="1">
    <citation type="submission" date="2019-02" db="EMBL/GenBank/DDBJ databases">
        <title>Halonotius sp. a new haloqrchaeon isolated from saline water.</title>
        <authorList>
            <person name="Duran-Viseras A."/>
            <person name="Sanchez-Porro C."/>
            <person name="Ventosa A."/>
        </authorList>
    </citation>
    <scope>NUCLEOTIDE SEQUENCE [LARGE SCALE GENOMIC DNA]</scope>
    <source>
        <strain evidence="1 2">F9-27</strain>
    </source>
</reference>
<keyword evidence="2" id="KW-1185">Reference proteome</keyword>